<evidence type="ECO:0000259" key="3">
    <source>
        <dbReference type="Pfam" id="PF04083"/>
    </source>
</evidence>
<gene>
    <name evidence="4" type="ORF">LADA_0D10132G</name>
</gene>
<feature type="transmembrane region" description="Helical" evidence="2">
    <location>
        <begin position="6"/>
        <end position="28"/>
    </location>
</feature>
<evidence type="ECO:0000313" key="5">
    <source>
        <dbReference type="Proteomes" id="UP000190274"/>
    </source>
</evidence>
<proteinExistence type="predicted"/>
<protein>
    <submittedName>
        <fullName evidence="4">LADA_0D10132g1_1</fullName>
    </submittedName>
</protein>
<dbReference type="GO" id="GO:0006629">
    <property type="term" value="P:lipid metabolic process"/>
    <property type="evidence" value="ECO:0007669"/>
    <property type="project" value="InterPro"/>
</dbReference>
<organism evidence="4 5">
    <name type="scientific">Lachancea dasiensis</name>
    <dbReference type="NCBI Taxonomy" id="1072105"/>
    <lineage>
        <taxon>Eukaryota</taxon>
        <taxon>Fungi</taxon>
        <taxon>Dikarya</taxon>
        <taxon>Ascomycota</taxon>
        <taxon>Saccharomycotina</taxon>
        <taxon>Saccharomycetes</taxon>
        <taxon>Saccharomycetales</taxon>
        <taxon>Saccharomycetaceae</taxon>
        <taxon>Lachancea</taxon>
    </lineage>
</organism>
<dbReference type="AlphaFoldDB" id="A0A1G4J7J4"/>
<dbReference type="Proteomes" id="UP000190274">
    <property type="component" value="Chromosome D"/>
</dbReference>
<evidence type="ECO:0000313" key="4">
    <source>
        <dbReference type="EMBL" id="SCU85841.1"/>
    </source>
</evidence>
<dbReference type="PANTHER" id="PTHR11005">
    <property type="entry name" value="LYSOSOMAL ACID LIPASE-RELATED"/>
    <property type="match status" value="1"/>
</dbReference>
<sequence length="513" mass="59711">MNNGVVVKIVSGVITTCFLAVLFLFSLWHNLIAAHFKPKDPRDTRTSQSTINPKNRSRKSSIASTTPLNFEFDEVNNIEFDHLITNPDARLLTRSRCTPEGNSGNLTLHKENENPFDDLLNAEDLRLVPQLKFYYEQYGISIEEFEIKTEDGFILDLWHFKPSQGVTVPSTKQPMLLMHGLLQSSASFASGGRKSLAYYFYESGFDVWLGNNRCGFRPKWDKKIVSDDSKWNWGMREMVQYDLRALISNVLQRTEKKKLTLVAHSQGTTQGFMALANGESIYQDAFQILDKVENFIALAPAVYPGPLLEEKHFVRFMSRFIASSLVFGRQSFMPQMMAMRSILVGSKLFSFLSYVMFNYLFDWNDTLWDKALRDRHFLFSPVHISVKLMQWWLSRDVRDQSFKSYANEIFPEAKTWFPVRQDPGLLQNPHHTNTERDSSSELPRILLFVPKQDRLVDGERLINHFVNFEPHSLYKIWYIDEYSHLDVLWSHDVIERIGKPALENIRRHEELCH</sequence>
<keyword evidence="2" id="KW-1133">Transmembrane helix</keyword>
<feature type="compositionally biased region" description="Polar residues" evidence="1">
    <location>
        <begin position="46"/>
        <end position="62"/>
    </location>
</feature>
<dbReference type="Gene3D" id="3.40.50.1820">
    <property type="entry name" value="alpha/beta hydrolase"/>
    <property type="match status" value="1"/>
</dbReference>
<keyword evidence="2" id="KW-0812">Transmembrane</keyword>
<feature type="region of interest" description="Disordered" evidence="1">
    <location>
        <begin position="39"/>
        <end position="62"/>
    </location>
</feature>
<keyword evidence="2" id="KW-0472">Membrane</keyword>
<accession>A0A1G4J7J4</accession>
<dbReference type="InterPro" id="IPR006693">
    <property type="entry name" value="AB_hydrolase_lipase"/>
</dbReference>
<name>A0A1G4J7J4_9SACH</name>
<dbReference type="STRING" id="1266660.A0A1G4J7J4"/>
<dbReference type="Pfam" id="PF04083">
    <property type="entry name" value="Abhydro_lipase"/>
    <property type="match status" value="1"/>
</dbReference>
<reference evidence="4 5" key="1">
    <citation type="submission" date="2016-03" db="EMBL/GenBank/DDBJ databases">
        <authorList>
            <person name="Devillers H."/>
        </authorList>
    </citation>
    <scope>NUCLEOTIDE SEQUENCE [LARGE SCALE GENOMIC DNA]</scope>
    <source>
        <strain evidence="4">CBS 10888</strain>
    </source>
</reference>
<dbReference type="OrthoDB" id="6130531at2759"/>
<dbReference type="InterPro" id="IPR029058">
    <property type="entry name" value="AB_hydrolase_fold"/>
</dbReference>
<dbReference type="SUPFAM" id="SSF53474">
    <property type="entry name" value="alpha/beta-Hydrolases"/>
    <property type="match status" value="1"/>
</dbReference>
<evidence type="ECO:0000256" key="1">
    <source>
        <dbReference type="SAM" id="MobiDB-lite"/>
    </source>
</evidence>
<evidence type="ECO:0000256" key="2">
    <source>
        <dbReference type="SAM" id="Phobius"/>
    </source>
</evidence>
<feature type="domain" description="Partial AB-hydrolase lipase" evidence="3">
    <location>
        <begin position="134"/>
        <end position="190"/>
    </location>
</feature>
<dbReference type="EMBL" id="LT598454">
    <property type="protein sequence ID" value="SCU85841.1"/>
    <property type="molecule type" value="Genomic_DNA"/>
</dbReference>
<keyword evidence="5" id="KW-1185">Reference proteome</keyword>